<organism evidence="1">
    <name type="scientific">Anguilla anguilla</name>
    <name type="common">European freshwater eel</name>
    <name type="synonym">Muraena anguilla</name>
    <dbReference type="NCBI Taxonomy" id="7936"/>
    <lineage>
        <taxon>Eukaryota</taxon>
        <taxon>Metazoa</taxon>
        <taxon>Chordata</taxon>
        <taxon>Craniata</taxon>
        <taxon>Vertebrata</taxon>
        <taxon>Euteleostomi</taxon>
        <taxon>Actinopterygii</taxon>
        <taxon>Neopterygii</taxon>
        <taxon>Teleostei</taxon>
        <taxon>Anguilliformes</taxon>
        <taxon>Anguillidae</taxon>
        <taxon>Anguilla</taxon>
    </lineage>
</organism>
<evidence type="ECO:0000313" key="1">
    <source>
        <dbReference type="EMBL" id="JAH20723.1"/>
    </source>
</evidence>
<name>A0A0E9QXB1_ANGAN</name>
<dbReference type="EMBL" id="GBXM01087854">
    <property type="protein sequence ID" value="JAH20723.1"/>
    <property type="molecule type" value="Transcribed_RNA"/>
</dbReference>
<proteinExistence type="predicted"/>
<accession>A0A0E9QXB1</accession>
<sequence length="55" mass="6176">MVHWKYHLVCAPLPVFVNLKCVWDVSGCGTLLGRGECSYSARSLRSDFNRVFVAS</sequence>
<reference evidence="1" key="2">
    <citation type="journal article" date="2015" name="Fish Shellfish Immunol.">
        <title>Early steps in the European eel (Anguilla anguilla)-Vibrio vulnificus interaction in the gills: Role of the RtxA13 toxin.</title>
        <authorList>
            <person name="Callol A."/>
            <person name="Pajuelo D."/>
            <person name="Ebbesson L."/>
            <person name="Teles M."/>
            <person name="MacKenzie S."/>
            <person name="Amaro C."/>
        </authorList>
    </citation>
    <scope>NUCLEOTIDE SEQUENCE</scope>
</reference>
<protein>
    <submittedName>
        <fullName evidence="1">Uncharacterized protein</fullName>
    </submittedName>
</protein>
<dbReference type="AlphaFoldDB" id="A0A0E9QXB1"/>
<reference evidence="1" key="1">
    <citation type="submission" date="2014-11" db="EMBL/GenBank/DDBJ databases">
        <authorList>
            <person name="Amaro Gonzalez C."/>
        </authorList>
    </citation>
    <scope>NUCLEOTIDE SEQUENCE</scope>
</reference>